<dbReference type="Proteomes" id="UP000813462">
    <property type="component" value="Unassembled WGS sequence"/>
</dbReference>
<evidence type="ECO:0000256" key="1">
    <source>
        <dbReference type="SAM" id="MobiDB-lite"/>
    </source>
</evidence>
<protein>
    <submittedName>
        <fullName evidence="2">Uncharacterized protein</fullName>
    </submittedName>
</protein>
<organism evidence="2 3">
    <name type="scientific">Ziziphus jujuba var. spinosa</name>
    <dbReference type="NCBI Taxonomy" id="714518"/>
    <lineage>
        <taxon>Eukaryota</taxon>
        <taxon>Viridiplantae</taxon>
        <taxon>Streptophyta</taxon>
        <taxon>Embryophyta</taxon>
        <taxon>Tracheophyta</taxon>
        <taxon>Spermatophyta</taxon>
        <taxon>Magnoliopsida</taxon>
        <taxon>eudicotyledons</taxon>
        <taxon>Gunneridae</taxon>
        <taxon>Pentapetalae</taxon>
        <taxon>rosids</taxon>
        <taxon>fabids</taxon>
        <taxon>Rosales</taxon>
        <taxon>Rhamnaceae</taxon>
        <taxon>Paliureae</taxon>
        <taxon>Ziziphus</taxon>
    </lineage>
</organism>
<reference evidence="2" key="1">
    <citation type="journal article" date="2021" name="Front. Plant Sci.">
        <title>Chromosome-Scale Genome Assembly for Chinese Sour Jujube and Insights Into Its Genome Evolution and Domestication Signature.</title>
        <authorList>
            <person name="Shen L.-Y."/>
            <person name="Luo H."/>
            <person name="Wang X.-L."/>
            <person name="Wang X.-M."/>
            <person name="Qiu X.-J."/>
            <person name="Liu H."/>
            <person name="Zhou S.-S."/>
            <person name="Jia K.-H."/>
            <person name="Nie S."/>
            <person name="Bao Y.-T."/>
            <person name="Zhang R.-G."/>
            <person name="Yun Q.-Z."/>
            <person name="Chai Y.-H."/>
            <person name="Lu J.-Y."/>
            <person name="Li Y."/>
            <person name="Zhao S.-W."/>
            <person name="Mao J.-F."/>
            <person name="Jia S.-G."/>
            <person name="Mao Y.-M."/>
        </authorList>
    </citation>
    <scope>NUCLEOTIDE SEQUENCE</scope>
    <source>
        <strain evidence="2">AT0</strain>
        <tissue evidence="2">Leaf</tissue>
    </source>
</reference>
<comment type="caution">
    <text evidence="2">The sequence shown here is derived from an EMBL/GenBank/DDBJ whole genome shotgun (WGS) entry which is preliminary data.</text>
</comment>
<accession>A0A978W295</accession>
<dbReference type="EMBL" id="JAEACU010000001">
    <property type="protein sequence ID" value="KAH7546079.1"/>
    <property type="molecule type" value="Genomic_DNA"/>
</dbReference>
<dbReference type="AlphaFoldDB" id="A0A978W295"/>
<feature type="compositionally biased region" description="Polar residues" evidence="1">
    <location>
        <begin position="15"/>
        <end position="44"/>
    </location>
</feature>
<feature type="region of interest" description="Disordered" evidence="1">
    <location>
        <begin position="15"/>
        <end position="49"/>
    </location>
</feature>
<name>A0A978W295_ZIZJJ</name>
<gene>
    <name evidence="2" type="ORF">FEM48_Zijuj01G0162700</name>
</gene>
<evidence type="ECO:0000313" key="3">
    <source>
        <dbReference type="Proteomes" id="UP000813462"/>
    </source>
</evidence>
<proteinExistence type="predicted"/>
<sequence>MFPSQSNFTLSECTNTTTATIQAPSPPSLLNRTGTTNRSPTKTSKPLKLLFNPPSKGHYPPLLTTTMPTTTIIPAVQIPQPVVVEAAEDCPVPFSLPRIRTHSLFSLAEDGKVCIWHGLSCRVVGRIMRITNLRMRCPVMKFGGQITYSRTVVEVEAATMELLKTVEAKNREVGEWRPTFKKGLPYQASSLKIQVCFQPALQLDQRHPPFWHVLSDQLLPVFHLSGQLLD</sequence>
<evidence type="ECO:0000313" key="2">
    <source>
        <dbReference type="EMBL" id="KAH7546079.1"/>
    </source>
</evidence>